<sequence length="67" mass="7411">MGTLLTCSPAILLEVSDVISLSRNPHIVPRSAAHYEQAPPMEARSHSLIFRHYQCRHSIASPLAFGQ</sequence>
<organism evidence="1 2">
    <name type="scientific">Phytophthora infestans (strain T30-4)</name>
    <name type="common">Potato late blight agent</name>
    <dbReference type="NCBI Taxonomy" id="403677"/>
    <lineage>
        <taxon>Eukaryota</taxon>
        <taxon>Sar</taxon>
        <taxon>Stramenopiles</taxon>
        <taxon>Oomycota</taxon>
        <taxon>Peronosporomycetes</taxon>
        <taxon>Peronosporales</taxon>
        <taxon>Peronosporaceae</taxon>
        <taxon>Phytophthora</taxon>
    </lineage>
</organism>
<dbReference type="HOGENOM" id="CLU_2817986_0_0_1"/>
<dbReference type="GeneID" id="9478576"/>
<evidence type="ECO:0000313" key="2">
    <source>
        <dbReference type="Proteomes" id="UP000006643"/>
    </source>
</evidence>
<dbReference type="Proteomes" id="UP000006643">
    <property type="component" value="Unassembled WGS sequence"/>
</dbReference>
<gene>
    <name evidence="1" type="ORF">PITG_14552</name>
</gene>
<name>D0NQI5_PHYIT</name>
<dbReference type="AlphaFoldDB" id="D0NQI5"/>
<keyword evidence="2" id="KW-1185">Reference proteome</keyword>
<dbReference type="RefSeq" id="XP_002898456.1">
    <property type="nucleotide sequence ID" value="XM_002898410.1"/>
</dbReference>
<evidence type="ECO:0000313" key="1">
    <source>
        <dbReference type="EMBL" id="EEY62933.1"/>
    </source>
</evidence>
<accession>D0NQI5</accession>
<dbReference type="EMBL" id="DS028153">
    <property type="protein sequence ID" value="EEY62933.1"/>
    <property type="molecule type" value="Genomic_DNA"/>
</dbReference>
<dbReference type="KEGG" id="pif:PITG_14552"/>
<dbReference type="InParanoid" id="D0NQI5"/>
<proteinExistence type="predicted"/>
<reference evidence="2" key="1">
    <citation type="journal article" date="2009" name="Nature">
        <title>Genome sequence and analysis of the Irish potato famine pathogen Phytophthora infestans.</title>
        <authorList>
            <consortium name="The Broad Institute Genome Sequencing Platform"/>
            <person name="Haas B.J."/>
            <person name="Kamoun S."/>
            <person name="Zody M.C."/>
            <person name="Jiang R.H."/>
            <person name="Handsaker R.E."/>
            <person name="Cano L.M."/>
            <person name="Grabherr M."/>
            <person name="Kodira C.D."/>
            <person name="Raffaele S."/>
            <person name="Torto-Alalibo T."/>
            <person name="Bozkurt T.O."/>
            <person name="Ah-Fong A.M."/>
            <person name="Alvarado L."/>
            <person name="Anderson V.L."/>
            <person name="Armstrong M.R."/>
            <person name="Avrova A."/>
            <person name="Baxter L."/>
            <person name="Beynon J."/>
            <person name="Boevink P.C."/>
            <person name="Bollmann S.R."/>
            <person name="Bos J.I."/>
            <person name="Bulone V."/>
            <person name="Cai G."/>
            <person name="Cakir C."/>
            <person name="Carrington J.C."/>
            <person name="Chawner M."/>
            <person name="Conti L."/>
            <person name="Costanzo S."/>
            <person name="Ewan R."/>
            <person name="Fahlgren N."/>
            <person name="Fischbach M.A."/>
            <person name="Fugelstad J."/>
            <person name="Gilroy E.M."/>
            <person name="Gnerre S."/>
            <person name="Green P.J."/>
            <person name="Grenville-Briggs L.J."/>
            <person name="Griffith J."/>
            <person name="Grunwald N.J."/>
            <person name="Horn K."/>
            <person name="Horner N.R."/>
            <person name="Hu C.H."/>
            <person name="Huitema E."/>
            <person name="Jeong D.H."/>
            <person name="Jones A.M."/>
            <person name="Jones J.D."/>
            <person name="Jones R.W."/>
            <person name="Karlsson E.K."/>
            <person name="Kunjeti S.G."/>
            <person name="Lamour K."/>
            <person name="Liu Z."/>
            <person name="Ma L."/>
            <person name="Maclean D."/>
            <person name="Chibucos M.C."/>
            <person name="McDonald H."/>
            <person name="McWalters J."/>
            <person name="Meijer H.J."/>
            <person name="Morgan W."/>
            <person name="Morris P.F."/>
            <person name="Munro C.A."/>
            <person name="O'Neill K."/>
            <person name="Ospina-Giraldo M."/>
            <person name="Pinzon A."/>
            <person name="Pritchard L."/>
            <person name="Ramsahoye B."/>
            <person name="Ren Q."/>
            <person name="Restrepo S."/>
            <person name="Roy S."/>
            <person name="Sadanandom A."/>
            <person name="Savidor A."/>
            <person name="Schornack S."/>
            <person name="Schwartz D.C."/>
            <person name="Schumann U.D."/>
            <person name="Schwessinger B."/>
            <person name="Seyer L."/>
            <person name="Sharpe T."/>
            <person name="Silvar C."/>
            <person name="Song J."/>
            <person name="Studholme D.J."/>
            <person name="Sykes S."/>
            <person name="Thines M."/>
            <person name="van de Vondervoort P.J."/>
            <person name="Phuntumart V."/>
            <person name="Wawra S."/>
            <person name="Weide R."/>
            <person name="Win J."/>
            <person name="Young C."/>
            <person name="Zhou S."/>
            <person name="Fry W."/>
            <person name="Meyers B.C."/>
            <person name="van West P."/>
            <person name="Ristaino J."/>
            <person name="Govers F."/>
            <person name="Birch P.R."/>
            <person name="Whisson S.C."/>
            <person name="Judelson H.S."/>
            <person name="Nusbaum C."/>
        </authorList>
    </citation>
    <scope>NUCLEOTIDE SEQUENCE [LARGE SCALE GENOMIC DNA]</scope>
    <source>
        <strain evidence="2">T30-4</strain>
    </source>
</reference>
<protein>
    <submittedName>
        <fullName evidence="1">Uncharacterized protein</fullName>
    </submittedName>
</protein>
<dbReference type="VEuPathDB" id="FungiDB:PITG_14552"/>